<accession>A0A8D0DMX7</accession>
<keyword evidence="2" id="KW-1185">Reference proteome</keyword>
<reference evidence="1" key="1">
    <citation type="submission" date="2025-08" db="UniProtKB">
        <authorList>
            <consortium name="Ensembl"/>
        </authorList>
    </citation>
    <scope>IDENTIFICATION</scope>
</reference>
<proteinExistence type="predicted"/>
<name>A0A8D0DMX7_SALMN</name>
<dbReference type="Proteomes" id="UP000694421">
    <property type="component" value="Unplaced"/>
</dbReference>
<dbReference type="Ensembl" id="ENSSMRT00000011155.1">
    <property type="protein sequence ID" value="ENSSMRP00000009579.1"/>
    <property type="gene ID" value="ENSSMRG00000007628.1"/>
</dbReference>
<evidence type="ECO:0000313" key="1">
    <source>
        <dbReference type="Ensembl" id="ENSSMRP00000009579.1"/>
    </source>
</evidence>
<sequence>QIRPLSLVVFPQNQHPTPYLAARQPFKLSIPESPNQIKGDSQFLQMASEKTEIWRFSSLKSIRSIIVPDKEIGRGS</sequence>
<dbReference type="AlphaFoldDB" id="A0A8D0DMX7"/>
<evidence type="ECO:0000313" key="2">
    <source>
        <dbReference type="Proteomes" id="UP000694421"/>
    </source>
</evidence>
<organism evidence="1 2">
    <name type="scientific">Salvator merianae</name>
    <name type="common">Argentine black and white tegu</name>
    <name type="synonym">Tupinambis merianae</name>
    <dbReference type="NCBI Taxonomy" id="96440"/>
    <lineage>
        <taxon>Eukaryota</taxon>
        <taxon>Metazoa</taxon>
        <taxon>Chordata</taxon>
        <taxon>Craniata</taxon>
        <taxon>Vertebrata</taxon>
        <taxon>Euteleostomi</taxon>
        <taxon>Lepidosauria</taxon>
        <taxon>Squamata</taxon>
        <taxon>Bifurcata</taxon>
        <taxon>Unidentata</taxon>
        <taxon>Episquamata</taxon>
        <taxon>Laterata</taxon>
        <taxon>Teiioidea</taxon>
        <taxon>Teiidae</taxon>
        <taxon>Salvator</taxon>
    </lineage>
</organism>
<protein>
    <submittedName>
        <fullName evidence="1">Uncharacterized protein</fullName>
    </submittedName>
</protein>
<reference evidence="1" key="2">
    <citation type="submission" date="2025-09" db="UniProtKB">
        <authorList>
            <consortium name="Ensembl"/>
        </authorList>
    </citation>
    <scope>IDENTIFICATION</scope>
</reference>